<sequence length="614" mass="67884">MASDSDKSSDNQNLDGSLKSNRKQVNCGSTGEGEDNTNVAVAQIGKGSRHLSVPFDTTSSNGDLTKKQNGSAVRTNSLGSGARTPPAERTKSKFSAFGRLFKPWKWKRKKKSEKFEAASRTLERKISVRANRDELVQKGILLPESPVTPVPEDNEELSSAYGNEEARSDGTSGAITSGPDRNLAGMHAALQAQLASQLAQQQAALAAAVAAAAAAHHHHQNNNVIEPKKDKLENGGEMMRPERPNSLTAGKIPRRICYQGDVVGGYGSTGGSGGVNVGVGSESDEQLMLSELPEPPIAVSEIGPIPPPPMFSSPSPTRHHHQHQHQHAIPQHPLSDSEEEDDQEEEEVDQLTLGADTSRVEEIPPKEPLFNAVPLKSALKKRPQQGASPAPTPLAPRQDHHHASFNTRGPVRPGNAVENKENARPWEGSGGGSGGVEYREEYATESERVAAKLARKESLNIKLALRPDRQELINRNILVVQSEHERQESWEAIGARLIRRLSMRPTAEELVERNILKSQSPAEEKKQKEEKKRYLLRKLSFRPTVDELKEKKIIRFSDYIEVTQAHDYDRRADKPWTRLTPRDKAAIRRELNEFKSSEMAVHEESKHLTRFHRP</sequence>
<evidence type="ECO:0000313" key="1">
    <source>
        <dbReference type="EMBL" id="KAJ0180465.1"/>
    </source>
</evidence>
<dbReference type="EMBL" id="CM034392">
    <property type="protein sequence ID" value="KAJ0180465.1"/>
    <property type="molecule type" value="Genomic_DNA"/>
</dbReference>
<organism evidence="1 2">
    <name type="scientific">Dendrolimus kikuchii</name>
    <dbReference type="NCBI Taxonomy" id="765133"/>
    <lineage>
        <taxon>Eukaryota</taxon>
        <taxon>Metazoa</taxon>
        <taxon>Ecdysozoa</taxon>
        <taxon>Arthropoda</taxon>
        <taxon>Hexapoda</taxon>
        <taxon>Insecta</taxon>
        <taxon>Pterygota</taxon>
        <taxon>Neoptera</taxon>
        <taxon>Endopterygota</taxon>
        <taxon>Lepidoptera</taxon>
        <taxon>Glossata</taxon>
        <taxon>Ditrysia</taxon>
        <taxon>Bombycoidea</taxon>
        <taxon>Lasiocampidae</taxon>
        <taxon>Dendrolimus</taxon>
    </lineage>
</organism>
<keyword evidence="2" id="KW-1185">Reference proteome</keyword>
<name>A0ACC1D9C4_9NEOP</name>
<evidence type="ECO:0000313" key="2">
    <source>
        <dbReference type="Proteomes" id="UP000824533"/>
    </source>
</evidence>
<comment type="caution">
    <text evidence="1">The sequence shown here is derived from an EMBL/GenBank/DDBJ whole genome shotgun (WGS) entry which is preliminary data.</text>
</comment>
<protein>
    <submittedName>
        <fullName evidence="1">Uncharacterized protein</fullName>
    </submittedName>
</protein>
<gene>
    <name evidence="1" type="ORF">K1T71_003869</name>
</gene>
<reference evidence="1 2" key="1">
    <citation type="journal article" date="2021" name="Front. Genet.">
        <title>Chromosome-Level Genome Assembly Reveals Significant Gene Expansion in the Toll and IMD Signaling Pathways of Dendrolimus kikuchii.</title>
        <authorList>
            <person name="Zhou J."/>
            <person name="Wu P."/>
            <person name="Xiong Z."/>
            <person name="Liu N."/>
            <person name="Zhao N."/>
            <person name="Ji M."/>
            <person name="Qiu Y."/>
            <person name="Yang B."/>
        </authorList>
    </citation>
    <scope>NUCLEOTIDE SEQUENCE [LARGE SCALE GENOMIC DNA]</scope>
    <source>
        <strain evidence="1">Ann1</strain>
    </source>
</reference>
<dbReference type="Proteomes" id="UP000824533">
    <property type="component" value="Linkage Group LG06"/>
</dbReference>
<accession>A0ACC1D9C4</accession>
<proteinExistence type="predicted"/>